<comment type="caution">
    <text evidence="1">The sequence shown here is derived from an EMBL/GenBank/DDBJ whole genome shotgun (WGS) entry which is preliminary data.</text>
</comment>
<evidence type="ECO:0000313" key="2">
    <source>
        <dbReference type="Proteomes" id="UP000299102"/>
    </source>
</evidence>
<keyword evidence="2" id="KW-1185">Reference proteome</keyword>
<reference evidence="1 2" key="1">
    <citation type="journal article" date="2019" name="Commun. Biol.">
        <title>The bagworm genome reveals a unique fibroin gene that provides high tensile strength.</title>
        <authorList>
            <person name="Kono N."/>
            <person name="Nakamura H."/>
            <person name="Ohtoshi R."/>
            <person name="Tomita M."/>
            <person name="Numata K."/>
            <person name="Arakawa K."/>
        </authorList>
    </citation>
    <scope>NUCLEOTIDE SEQUENCE [LARGE SCALE GENOMIC DNA]</scope>
</reference>
<proteinExistence type="predicted"/>
<protein>
    <submittedName>
        <fullName evidence="1">Uncharacterized protein</fullName>
    </submittedName>
</protein>
<accession>A0A4C1Y8N0</accession>
<dbReference type="EMBL" id="BGZK01001091">
    <property type="protein sequence ID" value="GBP70919.1"/>
    <property type="molecule type" value="Genomic_DNA"/>
</dbReference>
<organism evidence="1 2">
    <name type="scientific">Eumeta variegata</name>
    <name type="common">Bagworm moth</name>
    <name type="synonym">Eumeta japonica</name>
    <dbReference type="NCBI Taxonomy" id="151549"/>
    <lineage>
        <taxon>Eukaryota</taxon>
        <taxon>Metazoa</taxon>
        <taxon>Ecdysozoa</taxon>
        <taxon>Arthropoda</taxon>
        <taxon>Hexapoda</taxon>
        <taxon>Insecta</taxon>
        <taxon>Pterygota</taxon>
        <taxon>Neoptera</taxon>
        <taxon>Endopterygota</taxon>
        <taxon>Lepidoptera</taxon>
        <taxon>Glossata</taxon>
        <taxon>Ditrysia</taxon>
        <taxon>Tineoidea</taxon>
        <taxon>Psychidae</taxon>
        <taxon>Oiketicinae</taxon>
        <taxon>Eumeta</taxon>
    </lineage>
</organism>
<evidence type="ECO:0000313" key="1">
    <source>
        <dbReference type="EMBL" id="GBP70919.1"/>
    </source>
</evidence>
<dbReference type="Proteomes" id="UP000299102">
    <property type="component" value="Unassembled WGS sequence"/>
</dbReference>
<dbReference type="AlphaFoldDB" id="A0A4C1Y8N0"/>
<sequence>MHLLSGTGYLLAYVQIPKSVEEAAQLECDAILFKLRPIGAAYRKKRQLKWTFRPRRVGTRNSISVKFGESRSSVKYRETLLRDPITRPEGLNVFPFTLRSLSKKKTTPPALLPPADFYSEITEDAIEYISKNSAKLGDMISAFTQSGSSPISKGR</sequence>
<name>A0A4C1Y8N0_EUMVA</name>
<gene>
    <name evidence="1" type="ORF">EVAR_97766_1</name>
</gene>